<proteinExistence type="inferred from homology"/>
<dbReference type="CDD" id="cd14265">
    <property type="entry name" value="UDPK_IM_like"/>
    <property type="match status" value="1"/>
</dbReference>
<dbReference type="Pfam" id="PF01219">
    <property type="entry name" value="DAGK_prokar"/>
    <property type="match status" value="1"/>
</dbReference>
<dbReference type="PANTHER" id="PTHR34299:SF1">
    <property type="entry name" value="DIACYLGLYCEROL KINASE"/>
    <property type="match status" value="1"/>
</dbReference>
<comment type="caution">
    <text evidence="16">The sequence shown here is derived from an EMBL/GenBank/DDBJ whole genome shotgun (WGS) entry which is preliminary data.</text>
</comment>
<dbReference type="Gene3D" id="1.10.287.3610">
    <property type="match status" value="1"/>
</dbReference>
<dbReference type="EC" id="2.7.1.-" evidence="16"/>
<sequence>MLMASPDKRIRKNRHFYQALKHALDGLKAVTRHEGNFRRELLAALIVIAAGWGFNVTRFDWVLLVVAICLVFLFELANTIVEELVDLVVGPHYDPRAKLIKDMAAGAVLLAAIIAIACGVYVFGPFVWQLLQGGR</sequence>
<dbReference type="RefSeq" id="WP_379896673.1">
    <property type="nucleotide sequence ID" value="NZ_JBHTON010000035.1"/>
</dbReference>
<evidence type="ECO:0000313" key="17">
    <source>
        <dbReference type="Proteomes" id="UP001597252"/>
    </source>
</evidence>
<keyword evidence="5 16" id="KW-0808">Transferase</keyword>
<keyword evidence="7" id="KW-0547">Nucleotide-binding</keyword>
<keyword evidence="12 15" id="KW-0472">Membrane</keyword>
<keyword evidence="6 15" id="KW-0812">Transmembrane</keyword>
<keyword evidence="17" id="KW-1185">Reference proteome</keyword>
<organism evidence="16 17">
    <name type="scientific">Lacticaseibacillus baoqingensis</name>
    <dbReference type="NCBI Taxonomy" id="2486013"/>
    <lineage>
        <taxon>Bacteria</taxon>
        <taxon>Bacillati</taxon>
        <taxon>Bacillota</taxon>
        <taxon>Bacilli</taxon>
        <taxon>Lactobacillales</taxon>
        <taxon>Lactobacillaceae</taxon>
        <taxon>Lacticaseibacillus</taxon>
    </lineage>
</organism>
<protein>
    <submittedName>
        <fullName evidence="16">Diacylglycerol kinase family protein</fullName>
        <ecNumber evidence="16">2.7.1.-</ecNumber>
    </submittedName>
</protein>
<keyword evidence="4" id="KW-0444">Lipid biosynthesis</keyword>
<evidence type="ECO:0000256" key="12">
    <source>
        <dbReference type="ARBA" id="ARBA00023136"/>
    </source>
</evidence>
<comment type="similarity">
    <text evidence="2">Belongs to the bacterial diacylglycerol kinase family.</text>
</comment>
<name>A0ABW4EB42_9LACO</name>
<keyword evidence="3" id="KW-1003">Cell membrane</keyword>
<comment type="subcellular location">
    <subcellularLocation>
        <location evidence="1">Cell membrane</location>
        <topology evidence="1">Multi-pass membrane protein</topology>
    </subcellularLocation>
</comment>
<evidence type="ECO:0000256" key="8">
    <source>
        <dbReference type="ARBA" id="ARBA00022777"/>
    </source>
</evidence>
<dbReference type="PANTHER" id="PTHR34299">
    <property type="entry name" value="DIACYLGLYCEROL KINASE"/>
    <property type="match status" value="1"/>
</dbReference>
<dbReference type="InterPro" id="IPR033717">
    <property type="entry name" value="UDPK"/>
</dbReference>
<dbReference type="Proteomes" id="UP001597252">
    <property type="component" value="Unassembled WGS sequence"/>
</dbReference>
<reference evidence="17" key="1">
    <citation type="journal article" date="2019" name="Int. J. Syst. Evol. Microbiol.">
        <title>The Global Catalogue of Microorganisms (GCM) 10K type strain sequencing project: providing services to taxonomists for standard genome sequencing and annotation.</title>
        <authorList>
            <consortium name="The Broad Institute Genomics Platform"/>
            <consortium name="The Broad Institute Genome Sequencing Center for Infectious Disease"/>
            <person name="Wu L."/>
            <person name="Ma J."/>
        </authorList>
    </citation>
    <scope>NUCLEOTIDE SEQUENCE [LARGE SCALE GENOMIC DNA]</scope>
    <source>
        <strain evidence="17">CCM 8903</strain>
    </source>
</reference>
<keyword evidence="11" id="KW-0443">Lipid metabolism</keyword>
<evidence type="ECO:0000256" key="14">
    <source>
        <dbReference type="ARBA" id="ARBA00023264"/>
    </source>
</evidence>
<evidence type="ECO:0000256" key="7">
    <source>
        <dbReference type="ARBA" id="ARBA00022741"/>
    </source>
</evidence>
<evidence type="ECO:0000256" key="2">
    <source>
        <dbReference type="ARBA" id="ARBA00005967"/>
    </source>
</evidence>
<evidence type="ECO:0000256" key="15">
    <source>
        <dbReference type="SAM" id="Phobius"/>
    </source>
</evidence>
<keyword evidence="14" id="KW-1208">Phospholipid metabolism</keyword>
<keyword evidence="8 16" id="KW-0418">Kinase</keyword>
<dbReference type="InterPro" id="IPR036945">
    <property type="entry name" value="DAGK_sf"/>
</dbReference>
<feature type="transmembrane region" description="Helical" evidence="15">
    <location>
        <begin position="61"/>
        <end position="81"/>
    </location>
</feature>
<keyword evidence="13" id="KW-0594">Phospholipid biosynthesis</keyword>
<evidence type="ECO:0000313" key="16">
    <source>
        <dbReference type="EMBL" id="MFD1485640.1"/>
    </source>
</evidence>
<gene>
    <name evidence="16" type="ORF">ACFQ5J_10400</name>
</gene>
<evidence type="ECO:0000256" key="4">
    <source>
        <dbReference type="ARBA" id="ARBA00022516"/>
    </source>
</evidence>
<evidence type="ECO:0000256" key="3">
    <source>
        <dbReference type="ARBA" id="ARBA00022475"/>
    </source>
</evidence>
<feature type="transmembrane region" description="Helical" evidence="15">
    <location>
        <begin position="102"/>
        <end position="128"/>
    </location>
</feature>
<evidence type="ECO:0000256" key="10">
    <source>
        <dbReference type="ARBA" id="ARBA00022989"/>
    </source>
</evidence>
<accession>A0ABW4EB42</accession>
<feature type="transmembrane region" description="Helical" evidence="15">
    <location>
        <begin position="37"/>
        <end position="55"/>
    </location>
</feature>
<keyword evidence="9" id="KW-0067">ATP-binding</keyword>
<dbReference type="InterPro" id="IPR000829">
    <property type="entry name" value="DAGK"/>
</dbReference>
<keyword evidence="10 15" id="KW-1133">Transmembrane helix</keyword>
<dbReference type="GO" id="GO:0016301">
    <property type="term" value="F:kinase activity"/>
    <property type="evidence" value="ECO:0007669"/>
    <property type="project" value="UniProtKB-KW"/>
</dbReference>
<evidence type="ECO:0000256" key="5">
    <source>
        <dbReference type="ARBA" id="ARBA00022679"/>
    </source>
</evidence>
<evidence type="ECO:0000256" key="13">
    <source>
        <dbReference type="ARBA" id="ARBA00023209"/>
    </source>
</evidence>
<evidence type="ECO:0000256" key="11">
    <source>
        <dbReference type="ARBA" id="ARBA00023098"/>
    </source>
</evidence>
<evidence type="ECO:0000256" key="6">
    <source>
        <dbReference type="ARBA" id="ARBA00022692"/>
    </source>
</evidence>
<evidence type="ECO:0000256" key="1">
    <source>
        <dbReference type="ARBA" id="ARBA00004651"/>
    </source>
</evidence>
<dbReference type="EMBL" id="JBHTON010000035">
    <property type="protein sequence ID" value="MFD1485640.1"/>
    <property type="molecule type" value="Genomic_DNA"/>
</dbReference>
<evidence type="ECO:0000256" key="9">
    <source>
        <dbReference type="ARBA" id="ARBA00022840"/>
    </source>
</evidence>